<dbReference type="AlphaFoldDB" id="A0A3B0RK95"/>
<proteinExistence type="predicted"/>
<evidence type="ECO:0000259" key="1">
    <source>
        <dbReference type="PROSITE" id="PS51782"/>
    </source>
</evidence>
<reference evidence="2" key="1">
    <citation type="submission" date="2018-06" db="EMBL/GenBank/DDBJ databases">
        <authorList>
            <person name="Zhirakovskaya E."/>
        </authorList>
    </citation>
    <scope>NUCLEOTIDE SEQUENCE</scope>
</reference>
<dbReference type="EMBL" id="UOEK01000026">
    <property type="protein sequence ID" value="VAV92439.1"/>
    <property type="molecule type" value="Genomic_DNA"/>
</dbReference>
<evidence type="ECO:0000313" key="2">
    <source>
        <dbReference type="EMBL" id="VAV92439.1"/>
    </source>
</evidence>
<dbReference type="Gene3D" id="3.10.350.10">
    <property type="entry name" value="LysM domain"/>
    <property type="match status" value="1"/>
</dbReference>
<dbReference type="InterPro" id="IPR018392">
    <property type="entry name" value="LysM"/>
</dbReference>
<dbReference type="Pfam" id="PF01476">
    <property type="entry name" value="LysM"/>
    <property type="match status" value="1"/>
</dbReference>
<protein>
    <recommendedName>
        <fullName evidence="1">LysM domain-containing protein</fullName>
    </recommendedName>
</protein>
<sequence>MTRHLALPTRVIVIISTVAVALMLLLASQVQAAGDDASGEVTPVVVAEYMVRSGDTLWGIAAEYTDDDVRTMVGIISERNGLTSSIIHAGQVLEIPAES</sequence>
<dbReference type="CDD" id="cd00118">
    <property type="entry name" value="LysM"/>
    <property type="match status" value="1"/>
</dbReference>
<dbReference type="InterPro" id="IPR036779">
    <property type="entry name" value="LysM_dom_sf"/>
</dbReference>
<feature type="domain" description="LysM" evidence="1">
    <location>
        <begin position="47"/>
        <end position="95"/>
    </location>
</feature>
<name>A0A3B0RK95_9ZZZZ</name>
<gene>
    <name evidence="2" type="ORF">MNBD_ACTINO02-3032</name>
</gene>
<dbReference type="PROSITE" id="PS51782">
    <property type="entry name" value="LYSM"/>
    <property type="match status" value="1"/>
</dbReference>
<organism evidence="2">
    <name type="scientific">hydrothermal vent metagenome</name>
    <dbReference type="NCBI Taxonomy" id="652676"/>
    <lineage>
        <taxon>unclassified sequences</taxon>
        <taxon>metagenomes</taxon>
        <taxon>ecological metagenomes</taxon>
    </lineage>
</organism>
<accession>A0A3B0RK95</accession>
<dbReference type="SMART" id="SM00257">
    <property type="entry name" value="LysM"/>
    <property type="match status" value="1"/>
</dbReference>
<dbReference type="SUPFAM" id="SSF54106">
    <property type="entry name" value="LysM domain"/>
    <property type="match status" value="1"/>
</dbReference>